<keyword evidence="1" id="KW-1133">Transmembrane helix</keyword>
<protein>
    <recommendedName>
        <fullName evidence="2">DUF7701 domain-containing protein</fullName>
    </recommendedName>
</protein>
<reference evidence="3" key="1">
    <citation type="journal article" date="2015" name="Nature">
        <title>Complex archaea that bridge the gap between prokaryotes and eukaryotes.</title>
        <authorList>
            <person name="Spang A."/>
            <person name="Saw J.H."/>
            <person name="Jorgensen S.L."/>
            <person name="Zaremba-Niedzwiedzka K."/>
            <person name="Martijn J."/>
            <person name="Lind A.E."/>
            <person name="van Eijk R."/>
            <person name="Schleper C."/>
            <person name="Guy L."/>
            <person name="Ettema T.J."/>
        </authorList>
    </citation>
    <scope>NUCLEOTIDE SEQUENCE</scope>
</reference>
<dbReference type="InterPro" id="IPR056118">
    <property type="entry name" value="DUF7701"/>
</dbReference>
<evidence type="ECO:0000259" key="2">
    <source>
        <dbReference type="Pfam" id="PF24792"/>
    </source>
</evidence>
<dbReference type="EMBL" id="LAZR01000072">
    <property type="protein sequence ID" value="KKN95184.1"/>
    <property type="molecule type" value="Genomic_DNA"/>
</dbReference>
<organism evidence="3">
    <name type="scientific">marine sediment metagenome</name>
    <dbReference type="NCBI Taxonomy" id="412755"/>
    <lineage>
        <taxon>unclassified sequences</taxon>
        <taxon>metagenomes</taxon>
        <taxon>ecological metagenomes</taxon>
    </lineage>
</organism>
<accession>A0A0F9UU05</accession>
<dbReference type="Pfam" id="PF24792">
    <property type="entry name" value="DUF7701"/>
    <property type="match status" value="1"/>
</dbReference>
<dbReference type="InterPro" id="IPR056918">
    <property type="entry name" value="8xMP"/>
</dbReference>
<feature type="domain" description="DUF7701" evidence="2">
    <location>
        <begin position="2"/>
        <end position="91"/>
    </location>
</feature>
<gene>
    <name evidence="3" type="ORF">LCGC14_0179970</name>
</gene>
<name>A0A0F9UU05_9ZZZZ</name>
<sequence>MYLDDIAATIRSHIPEGRMPGEDSEGLLLLYATLLRVKGASITNSDIHDAWSAWMAERDATHISLIPYNELSEEVQEEDRVFATAVRKAAEELERTEASRPEFGDILFPSGPPKTEPETREALDLYKIMVQSSEGLVSRRQNVNTFFLTMNGALLTAFGLILQGSGGDKLGALGVAVLALAGVILCGAWRSLITSFGQLNRGKFQVINTIERYLKAAIYAAEWEALGRGEDPGKYRSFTSREIWVPNALIIIHGIIVVVALLVFSGCIDLGNSAAT</sequence>
<dbReference type="AlphaFoldDB" id="A0A0F9UU05"/>
<dbReference type="Pfam" id="PF24838">
    <property type="entry name" value="8xMP"/>
    <property type="match status" value="1"/>
</dbReference>
<keyword evidence="1" id="KW-0472">Membrane</keyword>
<proteinExistence type="predicted"/>
<keyword evidence="1" id="KW-0812">Transmembrane</keyword>
<feature type="transmembrane region" description="Helical" evidence="1">
    <location>
        <begin position="244"/>
        <end position="264"/>
    </location>
</feature>
<comment type="caution">
    <text evidence="3">The sequence shown here is derived from an EMBL/GenBank/DDBJ whole genome shotgun (WGS) entry which is preliminary data.</text>
</comment>
<evidence type="ECO:0000256" key="1">
    <source>
        <dbReference type="SAM" id="Phobius"/>
    </source>
</evidence>
<feature type="transmembrane region" description="Helical" evidence="1">
    <location>
        <begin position="146"/>
        <end position="164"/>
    </location>
</feature>
<feature type="transmembrane region" description="Helical" evidence="1">
    <location>
        <begin position="170"/>
        <end position="193"/>
    </location>
</feature>
<evidence type="ECO:0000313" key="3">
    <source>
        <dbReference type="EMBL" id="KKN95184.1"/>
    </source>
</evidence>